<sequence>MRSLLEPIPGADDDPPTSDTVIPRLPTMSLLPLALPSPPTRRRIRGYVEVVRKSNDLRGE</sequence>
<evidence type="ECO:0000313" key="3">
    <source>
        <dbReference type="Proteomes" id="UP001321498"/>
    </source>
</evidence>
<evidence type="ECO:0000313" key="2">
    <source>
        <dbReference type="EMBL" id="BDZ44895.1"/>
    </source>
</evidence>
<dbReference type="Proteomes" id="UP001321498">
    <property type="component" value="Chromosome"/>
</dbReference>
<keyword evidence="3" id="KW-1185">Reference proteome</keyword>
<name>A0ABN6XMT8_9MICO</name>
<reference evidence="3" key="1">
    <citation type="journal article" date="2019" name="Int. J. Syst. Evol. Microbiol.">
        <title>The Global Catalogue of Microorganisms (GCM) 10K type strain sequencing project: providing services to taxonomists for standard genome sequencing and annotation.</title>
        <authorList>
            <consortium name="The Broad Institute Genomics Platform"/>
            <consortium name="The Broad Institute Genome Sequencing Center for Infectious Disease"/>
            <person name="Wu L."/>
            <person name="Ma J."/>
        </authorList>
    </citation>
    <scope>NUCLEOTIDE SEQUENCE [LARGE SCALE GENOMIC DNA]</scope>
    <source>
        <strain evidence="3">NBRC 108725</strain>
    </source>
</reference>
<proteinExistence type="predicted"/>
<accession>A0ABN6XMT8</accession>
<protein>
    <submittedName>
        <fullName evidence="2">Uncharacterized protein</fullName>
    </submittedName>
</protein>
<evidence type="ECO:0000256" key="1">
    <source>
        <dbReference type="SAM" id="MobiDB-lite"/>
    </source>
</evidence>
<feature type="region of interest" description="Disordered" evidence="1">
    <location>
        <begin position="1"/>
        <end position="23"/>
    </location>
</feature>
<organism evidence="2 3">
    <name type="scientific">Naasia aerilata</name>
    <dbReference type="NCBI Taxonomy" id="1162966"/>
    <lineage>
        <taxon>Bacteria</taxon>
        <taxon>Bacillati</taxon>
        <taxon>Actinomycetota</taxon>
        <taxon>Actinomycetes</taxon>
        <taxon>Micrococcales</taxon>
        <taxon>Microbacteriaceae</taxon>
        <taxon>Naasia</taxon>
    </lineage>
</organism>
<dbReference type="EMBL" id="AP027731">
    <property type="protein sequence ID" value="BDZ44895.1"/>
    <property type="molecule type" value="Genomic_DNA"/>
</dbReference>
<gene>
    <name evidence="2" type="ORF">GCM10025866_08040</name>
</gene>